<dbReference type="EMBL" id="MN740401">
    <property type="protein sequence ID" value="QHU04618.1"/>
    <property type="molecule type" value="Genomic_DNA"/>
</dbReference>
<sequence>MKVAICCVAIGPSYYQEYSRLFRPSQEYYAKRHGYDFRVITEYQTDLTHPDAVCFQKYRLCSNEWADAYDYIVYLDADILINPLSPPIPFAGLGGKVGMVDEYSQPTPEGRIEVQRRNGWETSAPAYFKLMLGITFDTTKVFNGGVMVFQPKLHREMCEEIFNEFAHKNIGYHAGFHYEQATTNVELHKRDIIATLPNEFDRIWSLASATGQTLDDCFASNYFVHFAGHCDYDKVGALYARHLPSVAGFYQCYKQKAAFDHAIRSFRAAYPTSNLFVFNDGGDESLGDIARECSARYTYCERASTSVLGTCFDTPDGAMVWITRLREAVMNATEDYIMLLEDDVWVKRATHPSHLKYDLCGFNRDTALHALAPVQDIITRARPQLVGKELALAGFGGCMYRRSFFEKILADMNVIRVYIGHYYKAGGVKVSDCIVSFLTHIHGGTMGQYDGYCETWWPTYQERMNADTIEVLHKYKDLYVKNI</sequence>
<protein>
    <submittedName>
        <fullName evidence="1">Uncharacterized protein</fullName>
    </submittedName>
</protein>
<dbReference type="AlphaFoldDB" id="A0A6C0JLC0"/>
<accession>A0A6C0JLC0</accession>
<evidence type="ECO:0000313" key="1">
    <source>
        <dbReference type="EMBL" id="QHU04618.1"/>
    </source>
</evidence>
<proteinExistence type="predicted"/>
<dbReference type="Gene3D" id="3.90.550.10">
    <property type="entry name" value="Spore Coat Polysaccharide Biosynthesis Protein SpsA, Chain A"/>
    <property type="match status" value="1"/>
</dbReference>
<name>A0A6C0JLC0_9ZZZZ</name>
<reference evidence="1" key="1">
    <citation type="journal article" date="2020" name="Nature">
        <title>Giant virus diversity and host interactions through global metagenomics.</title>
        <authorList>
            <person name="Schulz F."/>
            <person name="Roux S."/>
            <person name="Paez-Espino D."/>
            <person name="Jungbluth S."/>
            <person name="Walsh D.A."/>
            <person name="Denef V.J."/>
            <person name="McMahon K.D."/>
            <person name="Konstantinidis K.T."/>
            <person name="Eloe-Fadrosh E.A."/>
            <person name="Kyrpides N.C."/>
            <person name="Woyke T."/>
        </authorList>
    </citation>
    <scope>NUCLEOTIDE SEQUENCE</scope>
    <source>
        <strain evidence="1">GVMAG-M-3300027708-51</strain>
    </source>
</reference>
<dbReference type="SUPFAM" id="SSF53448">
    <property type="entry name" value="Nucleotide-diphospho-sugar transferases"/>
    <property type="match status" value="2"/>
</dbReference>
<dbReference type="InterPro" id="IPR029044">
    <property type="entry name" value="Nucleotide-diphossugar_trans"/>
</dbReference>
<organism evidence="1">
    <name type="scientific">viral metagenome</name>
    <dbReference type="NCBI Taxonomy" id="1070528"/>
    <lineage>
        <taxon>unclassified sequences</taxon>
        <taxon>metagenomes</taxon>
        <taxon>organismal metagenomes</taxon>
    </lineage>
</organism>